<dbReference type="OrthoDB" id="10070972at2759"/>
<dbReference type="GO" id="GO:0006355">
    <property type="term" value="P:regulation of DNA-templated transcription"/>
    <property type="evidence" value="ECO:0007669"/>
    <property type="project" value="TreeGrafter"/>
</dbReference>
<evidence type="ECO:0000313" key="1">
    <source>
        <dbReference type="EMBL" id="ENN74306.1"/>
    </source>
</evidence>
<gene>
    <name evidence="1" type="ORF">YQE_09277</name>
</gene>
<feature type="non-terminal residue" evidence="1">
    <location>
        <position position="1"/>
    </location>
</feature>
<dbReference type="PANTHER" id="PTHR15021">
    <property type="entry name" value="DISCONNECTED-RELATED"/>
    <property type="match status" value="1"/>
</dbReference>
<protein>
    <submittedName>
        <fullName evidence="1">Uncharacterized protein</fullName>
    </submittedName>
</protein>
<proteinExistence type="predicted"/>
<dbReference type="AlphaFoldDB" id="N6U122"/>
<name>N6U122_DENPD</name>
<dbReference type="PANTHER" id="PTHR15021:SF0">
    <property type="entry name" value="DISCO-RELATED, ISOFORM A-RELATED"/>
    <property type="match status" value="1"/>
</dbReference>
<dbReference type="InterPro" id="IPR040436">
    <property type="entry name" value="Disconnected-like"/>
</dbReference>
<reference evidence="1" key="1">
    <citation type="journal article" date="2013" name="Genome Biol.">
        <title>Draft genome of the mountain pine beetle, Dendroctonus ponderosae Hopkins, a major forest pest.</title>
        <authorList>
            <person name="Keeling C.I."/>
            <person name="Yuen M.M."/>
            <person name="Liao N.Y."/>
            <person name="Docking T.R."/>
            <person name="Chan S.K."/>
            <person name="Taylor G.A."/>
            <person name="Palmquist D.L."/>
            <person name="Jackman S.D."/>
            <person name="Nguyen A."/>
            <person name="Li M."/>
            <person name="Henderson H."/>
            <person name="Janes J.K."/>
            <person name="Zhao Y."/>
            <person name="Pandoh P."/>
            <person name="Moore R."/>
            <person name="Sperling F.A."/>
            <person name="Huber D.P."/>
            <person name="Birol I."/>
            <person name="Jones S.J."/>
            <person name="Bohlmann J."/>
        </authorList>
    </citation>
    <scope>NUCLEOTIDE SEQUENCE</scope>
</reference>
<accession>N6U122</accession>
<organism evidence="1">
    <name type="scientific">Dendroctonus ponderosae</name>
    <name type="common">Mountain pine beetle</name>
    <dbReference type="NCBI Taxonomy" id="77166"/>
    <lineage>
        <taxon>Eukaryota</taxon>
        <taxon>Metazoa</taxon>
        <taxon>Ecdysozoa</taxon>
        <taxon>Arthropoda</taxon>
        <taxon>Hexapoda</taxon>
        <taxon>Insecta</taxon>
        <taxon>Pterygota</taxon>
        <taxon>Neoptera</taxon>
        <taxon>Endopterygota</taxon>
        <taxon>Coleoptera</taxon>
        <taxon>Polyphaga</taxon>
        <taxon>Cucujiformia</taxon>
        <taxon>Curculionidae</taxon>
        <taxon>Scolytinae</taxon>
        <taxon>Dendroctonus</taxon>
    </lineage>
</organism>
<dbReference type="EMBL" id="KB741077">
    <property type="protein sequence ID" value="ENN74306.1"/>
    <property type="molecule type" value="Genomic_DNA"/>
</dbReference>
<sequence length="124" mass="14164">MDLRKALDKLGLRHLFNISAPEPVHVNVAFDVASLILYGCQALPIRLKILLDRLFSVLQKDEVIQVLHGFGWTSDDYARGYILQIISSTITTDNAFCVFSINQLQLSNNYRPKRNFWLSLSQVL</sequence>
<dbReference type="HOGENOM" id="CLU_2006212_0_0_1"/>
<dbReference type="GO" id="GO:0005634">
    <property type="term" value="C:nucleus"/>
    <property type="evidence" value="ECO:0007669"/>
    <property type="project" value="TreeGrafter"/>
</dbReference>